<feature type="domain" description="DUF6819" evidence="2">
    <location>
        <begin position="490"/>
        <end position="660"/>
    </location>
</feature>
<dbReference type="Pfam" id="PF20683">
    <property type="entry name" value="DUF6819"/>
    <property type="match status" value="1"/>
</dbReference>
<sequence>MENRNYRNLTCKEIELLHARNCFAENWDTVMVSDDFDIRYVRNVEFSGDVRIGHFDNVFTLAGGIRKHAGLKSVVLHNVVIGNGCCIENVKNYIANYVIDDGVFIDNVDCIVVEGKTAFGNGTEVSVLNETGGREVIIHDKLSAHEAYISAMYRHRPMLSQRLKEIAMRYCDECASETGYIGNDTIIVNTGYVKNVRIGSYAKIEGAGKLKNGSVNSNVYDPVYIGDGVVCNDFIISSGANIGDGTMLTRCFVGQACRMGHNYSASDSLFFCNCQEENGEACAIFAGPFTVTHHKSTLLIAGMFSFMNAGSGSNQSNHMYKLGPIHQGIMERGAKTASDSYILWPAKIGAFSLVMGRHSAHPDTSDLPFSYLIENNNSTYLIPGVNLKSVGTIRDAQKWPKRDNRKDVVKTDKVNYNLLSPFTIQKMMRAREILNSLTRVSGETSDTFSYQSAKIRNSSLYKGLDFYEMGIHKFLGNSIIKRLEGTVFGSNEEIRERLKPDTEIGEGEWVDLQGLIVPKSEVNRMMDDIVEGRLDSAEKIDERLTEIHANYYTYEWTWAYGKILETYGLEADSITADDVRMIVDKWQNAVVTLDRLVYEDAKKEFSLSAMTGFGADGTKEEKILDFEQVRGDFDNNTFVKAVLEHIRVKTELGNELKNRIKELCVG</sequence>
<evidence type="ECO:0000313" key="3">
    <source>
        <dbReference type="EMBL" id="MBU3836993.1"/>
    </source>
</evidence>
<organism evidence="3 4">
    <name type="scientific">Candidatus Phocaeicola faecigallinarum</name>
    <dbReference type="NCBI Taxonomy" id="2838732"/>
    <lineage>
        <taxon>Bacteria</taxon>
        <taxon>Pseudomonadati</taxon>
        <taxon>Bacteroidota</taxon>
        <taxon>Bacteroidia</taxon>
        <taxon>Bacteroidales</taxon>
        <taxon>Bacteroidaceae</taxon>
        <taxon>Phocaeicola</taxon>
    </lineage>
</organism>
<feature type="domain" description="DUF4954" evidence="1">
    <location>
        <begin position="6"/>
        <end position="437"/>
    </location>
</feature>
<reference evidence="3" key="2">
    <citation type="submission" date="2021-04" db="EMBL/GenBank/DDBJ databases">
        <authorList>
            <person name="Gilroy R."/>
        </authorList>
    </citation>
    <scope>NUCLEOTIDE SEQUENCE</scope>
    <source>
        <strain evidence="3">G4-2901</strain>
    </source>
</reference>
<evidence type="ECO:0000259" key="2">
    <source>
        <dbReference type="Pfam" id="PF20683"/>
    </source>
</evidence>
<dbReference type="Proteomes" id="UP000783796">
    <property type="component" value="Unassembled WGS sequence"/>
</dbReference>
<dbReference type="InterPro" id="IPR011004">
    <property type="entry name" value="Trimer_LpxA-like_sf"/>
</dbReference>
<reference evidence="3" key="1">
    <citation type="journal article" date="2021" name="PeerJ">
        <title>Extensive microbial diversity within the chicken gut microbiome revealed by metagenomics and culture.</title>
        <authorList>
            <person name="Gilroy R."/>
            <person name="Ravi A."/>
            <person name="Getino M."/>
            <person name="Pursley I."/>
            <person name="Horton D.L."/>
            <person name="Alikhan N.F."/>
            <person name="Baker D."/>
            <person name="Gharbi K."/>
            <person name="Hall N."/>
            <person name="Watson M."/>
            <person name="Adriaenssens E.M."/>
            <person name="Foster-Nyarko E."/>
            <person name="Jarju S."/>
            <person name="Secka A."/>
            <person name="Antonio M."/>
            <person name="Oren A."/>
            <person name="Chaudhuri R.R."/>
            <person name="La Ragione R."/>
            <person name="Hildebrand F."/>
            <person name="Pallen M.J."/>
        </authorList>
    </citation>
    <scope>NUCLEOTIDE SEQUENCE</scope>
    <source>
        <strain evidence="3">G4-2901</strain>
    </source>
</reference>
<dbReference type="InterPro" id="IPR049208">
    <property type="entry name" value="DUF6819"/>
</dbReference>
<dbReference type="Pfam" id="PF16314">
    <property type="entry name" value="DUF4954"/>
    <property type="match status" value="1"/>
</dbReference>
<protein>
    <submittedName>
        <fullName evidence="3">DUF4954 family protein</fullName>
    </submittedName>
</protein>
<name>A0A948T9H4_9BACT</name>
<dbReference type="SUPFAM" id="SSF51161">
    <property type="entry name" value="Trimeric LpxA-like enzymes"/>
    <property type="match status" value="1"/>
</dbReference>
<dbReference type="AlphaFoldDB" id="A0A948T9H4"/>
<dbReference type="EMBL" id="JAHLFW010000009">
    <property type="protein sequence ID" value="MBU3836993.1"/>
    <property type="molecule type" value="Genomic_DNA"/>
</dbReference>
<evidence type="ECO:0000313" key="4">
    <source>
        <dbReference type="Proteomes" id="UP000783796"/>
    </source>
</evidence>
<dbReference type="Gene3D" id="2.160.10.10">
    <property type="entry name" value="Hexapeptide repeat proteins"/>
    <property type="match status" value="1"/>
</dbReference>
<comment type="caution">
    <text evidence="3">The sequence shown here is derived from an EMBL/GenBank/DDBJ whole genome shotgun (WGS) entry which is preliminary data.</text>
</comment>
<evidence type="ECO:0000259" key="1">
    <source>
        <dbReference type="Pfam" id="PF16314"/>
    </source>
</evidence>
<accession>A0A948T9H4</accession>
<dbReference type="InterPro" id="IPR032533">
    <property type="entry name" value="DUF4954"/>
</dbReference>
<proteinExistence type="predicted"/>
<gene>
    <name evidence="3" type="ORF">H9777_01430</name>
</gene>